<name>A0A1H3DAM0_9GAMM</name>
<organism evidence="2 3">
    <name type="scientific">Marinobacter mobilis</name>
    <dbReference type="NCBI Taxonomy" id="488533"/>
    <lineage>
        <taxon>Bacteria</taxon>
        <taxon>Pseudomonadati</taxon>
        <taxon>Pseudomonadota</taxon>
        <taxon>Gammaproteobacteria</taxon>
        <taxon>Pseudomonadales</taxon>
        <taxon>Marinobacteraceae</taxon>
        <taxon>Marinobacter</taxon>
    </lineage>
</organism>
<dbReference type="AlphaFoldDB" id="A0A1H3DAM0"/>
<dbReference type="InterPro" id="IPR041307">
    <property type="entry name" value="WcbI"/>
</dbReference>
<gene>
    <name evidence="2" type="ORF">SAMN04487960_11215</name>
</gene>
<feature type="domain" description="Polysaccharide biosynthesis enzyme WcbI" evidence="1">
    <location>
        <begin position="6"/>
        <end position="207"/>
    </location>
</feature>
<dbReference type="Proteomes" id="UP000199675">
    <property type="component" value="Unassembled WGS sequence"/>
</dbReference>
<dbReference type="OrthoDB" id="6382998at2"/>
<dbReference type="STRING" id="488533.SAMN04487960_11215"/>
<dbReference type="Gene3D" id="3.40.50.12080">
    <property type="match status" value="2"/>
</dbReference>
<sequence length="292" mass="33951">MSKIKVVVVGNCQARPLAKIIESLNRSVEVTAIAIVHLLKSEQFDEYRSHFEAADLIVSQLVMDSYPCEFVRTSFLNSLYGEKVLSIVNLYFTGYTPDWFYIRIPERGPLRGPMGDYHNRTVLGAWQEGISVEEAARRLEDPEFNRRYLPEIQASFNQLRERESKVDVKVSDLIEKNFKKSRMFFTFNHPNMFLIRKYAERILKQAKIGRKSTWFRPKDRELLNQFVPLANPAMGLPAGSLSSHKGVKCSIDDQNLVTIGRRKEYSSQEIVAEFYRIYERLGDELDLRELRV</sequence>
<protein>
    <recommendedName>
        <fullName evidence="1">Polysaccharide biosynthesis enzyme WcbI domain-containing protein</fullName>
    </recommendedName>
</protein>
<dbReference type="Pfam" id="PF18588">
    <property type="entry name" value="WcbI"/>
    <property type="match status" value="1"/>
</dbReference>
<evidence type="ECO:0000313" key="2">
    <source>
        <dbReference type="EMBL" id="SDX63562.1"/>
    </source>
</evidence>
<evidence type="ECO:0000259" key="1">
    <source>
        <dbReference type="Pfam" id="PF18588"/>
    </source>
</evidence>
<proteinExistence type="predicted"/>
<dbReference type="EMBL" id="FNNE01000012">
    <property type="protein sequence ID" value="SDX63562.1"/>
    <property type="molecule type" value="Genomic_DNA"/>
</dbReference>
<accession>A0A1H3DAM0</accession>
<evidence type="ECO:0000313" key="3">
    <source>
        <dbReference type="Proteomes" id="UP000199675"/>
    </source>
</evidence>
<dbReference type="RefSeq" id="WP_091817086.1">
    <property type="nucleotide sequence ID" value="NZ_FNNE01000012.1"/>
</dbReference>
<keyword evidence="3" id="KW-1185">Reference proteome</keyword>
<reference evidence="2 3" key="1">
    <citation type="submission" date="2016-10" db="EMBL/GenBank/DDBJ databases">
        <authorList>
            <person name="de Groot N.N."/>
        </authorList>
    </citation>
    <scope>NUCLEOTIDE SEQUENCE [LARGE SCALE GENOMIC DNA]</scope>
    <source>
        <strain evidence="2 3">CGMCC 1.7059</strain>
    </source>
</reference>